<evidence type="ECO:0000313" key="2">
    <source>
        <dbReference type="Proteomes" id="UP000499080"/>
    </source>
</evidence>
<name>A0A4Y2L7G5_ARAVE</name>
<sequence length="163" mass="18176">MRWGHGARRGGRPLGGARMLPVGPPVTMVHGILGFLDQERSRHVDRIRLWKRRPHSNSRFQRRHFPNPGEGLLRCSLVEGEGRFWSSGKTGPRFRNGGLSRDRERTGRPGDGVCAVASRLCRASLTPVVGHARDYQKDSRLNKGLQLTGPLEGTAPSLWELPD</sequence>
<dbReference type="Proteomes" id="UP000499080">
    <property type="component" value="Unassembled WGS sequence"/>
</dbReference>
<organism evidence="1 2">
    <name type="scientific">Araneus ventricosus</name>
    <name type="common">Orbweaver spider</name>
    <name type="synonym">Epeira ventricosa</name>
    <dbReference type="NCBI Taxonomy" id="182803"/>
    <lineage>
        <taxon>Eukaryota</taxon>
        <taxon>Metazoa</taxon>
        <taxon>Ecdysozoa</taxon>
        <taxon>Arthropoda</taxon>
        <taxon>Chelicerata</taxon>
        <taxon>Arachnida</taxon>
        <taxon>Araneae</taxon>
        <taxon>Araneomorphae</taxon>
        <taxon>Entelegynae</taxon>
        <taxon>Araneoidea</taxon>
        <taxon>Araneidae</taxon>
        <taxon>Araneus</taxon>
    </lineage>
</organism>
<evidence type="ECO:0000313" key="1">
    <source>
        <dbReference type="EMBL" id="GBN09757.1"/>
    </source>
</evidence>
<protein>
    <submittedName>
        <fullName evidence="1">Uncharacterized protein</fullName>
    </submittedName>
</protein>
<gene>
    <name evidence="1" type="ORF">AVEN_58657_1</name>
</gene>
<keyword evidence="2" id="KW-1185">Reference proteome</keyword>
<comment type="caution">
    <text evidence="1">The sequence shown here is derived from an EMBL/GenBank/DDBJ whole genome shotgun (WGS) entry which is preliminary data.</text>
</comment>
<accession>A0A4Y2L7G5</accession>
<dbReference type="EMBL" id="BGPR01005391">
    <property type="protein sequence ID" value="GBN09757.1"/>
    <property type="molecule type" value="Genomic_DNA"/>
</dbReference>
<reference evidence="1 2" key="1">
    <citation type="journal article" date="2019" name="Sci. Rep.">
        <title>Orb-weaving spider Araneus ventricosus genome elucidates the spidroin gene catalogue.</title>
        <authorList>
            <person name="Kono N."/>
            <person name="Nakamura H."/>
            <person name="Ohtoshi R."/>
            <person name="Moran D.A.P."/>
            <person name="Shinohara A."/>
            <person name="Yoshida Y."/>
            <person name="Fujiwara M."/>
            <person name="Mori M."/>
            <person name="Tomita M."/>
            <person name="Arakawa K."/>
        </authorList>
    </citation>
    <scope>NUCLEOTIDE SEQUENCE [LARGE SCALE GENOMIC DNA]</scope>
</reference>
<proteinExistence type="predicted"/>
<dbReference type="OrthoDB" id="6435235at2759"/>
<dbReference type="AlphaFoldDB" id="A0A4Y2L7G5"/>